<dbReference type="InParanoid" id="A0A317ZJ18"/>
<comment type="caution">
    <text evidence="1">The sequence shown here is derived from an EMBL/GenBank/DDBJ whole genome shotgun (WGS) entry which is preliminary data.</text>
</comment>
<reference evidence="1 2" key="1">
    <citation type="submission" date="2018-05" db="EMBL/GenBank/DDBJ databases">
        <title>Coraliomargarita sinensis sp. nov., isolated from a marine solar saltern.</title>
        <authorList>
            <person name="Zhou L.Y."/>
        </authorList>
    </citation>
    <scope>NUCLEOTIDE SEQUENCE [LARGE SCALE GENOMIC DNA]</scope>
    <source>
        <strain evidence="1 2">WN38</strain>
    </source>
</reference>
<dbReference type="InterPro" id="IPR029044">
    <property type="entry name" value="Nucleotide-diphossugar_trans"/>
</dbReference>
<gene>
    <name evidence="1" type="ORF">DDZ13_06700</name>
</gene>
<evidence type="ECO:0000313" key="1">
    <source>
        <dbReference type="EMBL" id="PXA04223.1"/>
    </source>
</evidence>
<name>A0A317ZJ18_9BACT</name>
<accession>A0A317ZJ18</accession>
<keyword evidence="2" id="KW-1185">Reference proteome</keyword>
<dbReference type="EMBL" id="QHJQ01000004">
    <property type="protein sequence ID" value="PXA04223.1"/>
    <property type="molecule type" value="Genomic_DNA"/>
</dbReference>
<organism evidence="1 2">
    <name type="scientific">Coraliomargarita sinensis</name>
    <dbReference type="NCBI Taxonomy" id="2174842"/>
    <lineage>
        <taxon>Bacteria</taxon>
        <taxon>Pseudomonadati</taxon>
        <taxon>Verrucomicrobiota</taxon>
        <taxon>Opitutia</taxon>
        <taxon>Puniceicoccales</taxon>
        <taxon>Coraliomargaritaceae</taxon>
        <taxon>Coraliomargarita</taxon>
    </lineage>
</organism>
<dbReference type="SUPFAM" id="SSF53448">
    <property type="entry name" value="Nucleotide-diphospho-sugar transferases"/>
    <property type="match status" value="1"/>
</dbReference>
<proteinExistence type="predicted"/>
<dbReference type="AlphaFoldDB" id="A0A317ZJ18"/>
<dbReference type="Proteomes" id="UP000247099">
    <property type="component" value="Unassembled WGS sequence"/>
</dbReference>
<evidence type="ECO:0008006" key="3">
    <source>
        <dbReference type="Google" id="ProtNLM"/>
    </source>
</evidence>
<sequence>MSEAAIYLVANKQSESDFVNLVFSIRESGCQLPIILIPFGGDPVSNDFALKEVEVMQPEDFPGEANEFIAEISQTLTFCPDGFLRRFLAFFGPYETFCYSDNDVVALTNWQVLFDLLDNYDLLHADEEYTTKGRFNYHNPDVIKTSFGEGALEEAITAGHFVARKSDKLVSGMRRAIKWIEANKDVCKAHDQTMLHLAAMLGDWNCLNLCKPPNNWLSSWAGDYKTPLKLIQSGQAGRKISHLHYSGYGPHSFKRAVDPLKLSYMGHVPRNKKMLKEYLREFSRLNSLEHLYKRAKRKLLG</sequence>
<protein>
    <recommendedName>
        <fullName evidence="3">Glycosyl transferase</fullName>
    </recommendedName>
</protein>
<dbReference type="Gene3D" id="3.90.550.10">
    <property type="entry name" value="Spore Coat Polysaccharide Biosynthesis Protein SpsA, Chain A"/>
    <property type="match status" value="1"/>
</dbReference>
<dbReference type="OrthoDB" id="792711at2"/>
<evidence type="ECO:0000313" key="2">
    <source>
        <dbReference type="Proteomes" id="UP000247099"/>
    </source>
</evidence>